<dbReference type="Proteomes" id="UP000321580">
    <property type="component" value="Unassembled WGS sequence"/>
</dbReference>
<feature type="signal peptide" evidence="2">
    <location>
        <begin position="1"/>
        <end position="23"/>
    </location>
</feature>
<evidence type="ECO:0000313" key="4">
    <source>
        <dbReference type="Proteomes" id="UP000321580"/>
    </source>
</evidence>
<name>A0A5C6RU50_9BACT</name>
<accession>A0A5C6RU50</accession>
<dbReference type="AlphaFoldDB" id="A0A5C6RU50"/>
<keyword evidence="1" id="KW-0472">Membrane</keyword>
<keyword evidence="1" id="KW-0812">Transmembrane</keyword>
<organism evidence="3 4">
    <name type="scientific">Phaeodactylibacter luteus</name>
    <dbReference type="NCBI Taxonomy" id="1564516"/>
    <lineage>
        <taxon>Bacteria</taxon>
        <taxon>Pseudomonadati</taxon>
        <taxon>Bacteroidota</taxon>
        <taxon>Saprospiria</taxon>
        <taxon>Saprospirales</taxon>
        <taxon>Haliscomenobacteraceae</taxon>
        <taxon>Phaeodactylibacter</taxon>
    </lineage>
</organism>
<feature type="chain" id="PRO_5022952241" description="LPXTG cell wall anchor domain-containing protein" evidence="2">
    <location>
        <begin position="24"/>
        <end position="76"/>
    </location>
</feature>
<gene>
    <name evidence="3" type="ORF">FRY97_06040</name>
</gene>
<comment type="caution">
    <text evidence="3">The sequence shown here is derived from an EMBL/GenBank/DDBJ whole genome shotgun (WGS) entry which is preliminary data.</text>
</comment>
<evidence type="ECO:0000256" key="1">
    <source>
        <dbReference type="SAM" id="Phobius"/>
    </source>
</evidence>
<keyword evidence="4" id="KW-1185">Reference proteome</keyword>
<evidence type="ECO:0000256" key="2">
    <source>
        <dbReference type="SAM" id="SignalP"/>
    </source>
</evidence>
<keyword evidence="2" id="KW-0732">Signal</keyword>
<evidence type="ECO:0000313" key="3">
    <source>
        <dbReference type="EMBL" id="TXB65539.1"/>
    </source>
</evidence>
<reference evidence="3 4" key="1">
    <citation type="submission" date="2019-08" db="EMBL/GenBank/DDBJ databases">
        <title>Genome of Phaeodactylibacter luteus.</title>
        <authorList>
            <person name="Bowman J.P."/>
        </authorList>
    </citation>
    <scope>NUCLEOTIDE SEQUENCE [LARGE SCALE GENOMIC DNA]</scope>
    <source>
        <strain evidence="3 4">KCTC 42180</strain>
    </source>
</reference>
<dbReference type="RefSeq" id="WP_147166548.1">
    <property type="nucleotide sequence ID" value="NZ_VOOR01000009.1"/>
</dbReference>
<feature type="transmembrane region" description="Helical" evidence="1">
    <location>
        <begin position="51"/>
        <end position="68"/>
    </location>
</feature>
<protein>
    <recommendedName>
        <fullName evidence="5">LPXTG cell wall anchor domain-containing protein</fullName>
    </recommendedName>
</protein>
<dbReference type="EMBL" id="VOOR01000009">
    <property type="protein sequence ID" value="TXB65539.1"/>
    <property type="molecule type" value="Genomic_DNA"/>
</dbReference>
<evidence type="ECO:0008006" key="5">
    <source>
        <dbReference type="Google" id="ProtNLM"/>
    </source>
</evidence>
<proteinExistence type="predicted"/>
<keyword evidence="1" id="KW-1133">Transmembrane helix</keyword>
<sequence>MKNLLARLCFLLAFCHAPTLLSAQEGGASKSPYSSQKTIGQGQELWYESPFLWIGAALFIALTGYLIYKRSKQAYT</sequence>